<accession>A0A7X6I8G5</accession>
<dbReference type="CDD" id="cd13578">
    <property type="entry name" value="PBP2_Bug27"/>
    <property type="match status" value="1"/>
</dbReference>
<evidence type="ECO:0000256" key="2">
    <source>
        <dbReference type="SAM" id="MobiDB-lite"/>
    </source>
</evidence>
<proteinExistence type="inferred from homology"/>
<comment type="caution">
    <text evidence="3">The sequence shown here is derived from an EMBL/GenBank/DDBJ whole genome shotgun (WGS) entry which is preliminary data.</text>
</comment>
<dbReference type="Pfam" id="PF03401">
    <property type="entry name" value="TctC"/>
    <property type="match status" value="1"/>
</dbReference>
<dbReference type="PANTHER" id="PTHR42928">
    <property type="entry name" value="TRICARBOXYLATE-BINDING PROTEIN"/>
    <property type="match status" value="1"/>
</dbReference>
<dbReference type="Proteomes" id="UP000521868">
    <property type="component" value="Unassembled WGS sequence"/>
</dbReference>
<evidence type="ECO:0000313" key="4">
    <source>
        <dbReference type="Proteomes" id="UP000521868"/>
    </source>
</evidence>
<organism evidence="3 4">
    <name type="scientific">Ramlibacter lithotrophicus</name>
    <dbReference type="NCBI Taxonomy" id="2606681"/>
    <lineage>
        <taxon>Bacteria</taxon>
        <taxon>Pseudomonadati</taxon>
        <taxon>Pseudomonadota</taxon>
        <taxon>Betaproteobacteria</taxon>
        <taxon>Burkholderiales</taxon>
        <taxon>Comamonadaceae</taxon>
        <taxon>Ramlibacter</taxon>
    </lineage>
</organism>
<dbReference type="InterPro" id="IPR005064">
    <property type="entry name" value="BUG"/>
</dbReference>
<dbReference type="InterPro" id="IPR042100">
    <property type="entry name" value="Bug_dom1"/>
</dbReference>
<dbReference type="Gene3D" id="3.40.190.150">
    <property type="entry name" value="Bordetella uptake gene, domain 1"/>
    <property type="match status" value="1"/>
</dbReference>
<dbReference type="AlphaFoldDB" id="A0A7X6I8G5"/>
<protein>
    <submittedName>
        <fullName evidence="3">Tripartite tricarboxylate transporter substrate binding protein</fullName>
    </submittedName>
</protein>
<evidence type="ECO:0000313" key="3">
    <source>
        <dbReference type="EMBL" id="NKE68393.1"/>
    </source>
</evidence>
<dbReference type="PIRSF" id="PIRSF017082">
    <property type="entry name" value="YflP"/>
    <property type="match status" value="1"/>
</dbReference>
<feature type="region of interest" description="Disordered" evidence="2">
    <location>
        <begin position="1"/>
        <end position="23"/>
    </location>
</feature>
<comment type="similarity">
    <text evidence="1">Belongs to the UPF0065 (bug) family.</text>
</comment>
<gene>
    <name evidence="3" type="ORF">RAMLITH_21480</name>
</gene>
<keyword evidence="4" id="KW-1185">Reference proteome</keyword>
<name>A0A7X6I8G5_9BURK</name>
<dbReference type="PANTHER" id="PTHR42928:SF5">
    <property type="entry name" value="BLR1237 PROTEIN"/>
    <property type="match status" value="1"/>
</dbReference>
<dbReference type="Gene3D" id="3.40.190.10">
    <property type="entry name" value="Periplasmic binding protein-like II"/>
    <property type="match status" value="1"/>
</dbReference>
<dbReference type="EMBL" id="VTOX01000010">
    <property type="protein sequence ID" value="NKE68393.1"/>
    <property type="molecule type" value="Genomic_DNA"/>
</dbReference>
<sequence length="345" mass="36102">METYSFPTGCGLQPAHEETPVNRSPKFLSRRGLMLALAALPLLAHAQAYPSKPVTLVVGYAPGGTTDIVARMAAQSLSTATGKTFIVENKGGGSTTIATGHVAKAAPDGYTLLANEMTQTIVPSLFPKLPFDPIRDLAPVTVFAEAPYVLVVNSNVPAKNLRELVALAKAQPGKLNFASGGAGSGPHIAGELLKSVAGIEMTHVAYKGSGPAVQDLLGGQVEVLITAAPTVAAQMASGRMRPLAVAHTKRLSSLPNVPTAAEAGFPEFRIANWFGLAAPKGTSPEVVGYLHAEVQKMIKRPDVREKLLAAGAEPVSMTPAEATRHLETEAQRWGALIQKAQIKVD</sequence>
<reference evidence="3 4" key="1">
    <citation type="journal article" date="2020" name="Nature">
        <title>Bacterial chemolithoautotrophy via manganese oxidation.</title>
        <authorList>
            <person name="Yu H."/>
            <person name="Leadbetter J.R."/>
        </authorList>
    </citation>
    <scope>NUCLEOTIDE SEQUENCE [LARGE SCALE GENOMIC DNA]</scope>
    <source>
        <strain evidence="3 4">RBP-1</strain>
    </source>
</reference>
<evidence type="ECO:0000256" key="1">
    <source>
        <dbReference type="ARBA" id="ARBA00006987"/>
    </source>
</evidence>
<dbReference type="SUPFAM" id="SSF53850">
    <property type="entry name" value="Periplasmic binding protein-like II"/>
    <property type="match status" value="1"/>
</dbReference>